<feature type="region of interest" description="Disordered" evidence="2">
    <location>
        <begin position="334"/>
        <end position="384"/>
    </location>
</feature>
<gene>
    <name evidence="3" type="ORF">BN980_GECA01s05565g</name>
</gene>
<reference evidence="3" key="1">
    <citation type="submission" date="2014-03" db="EMBL/GenBank/DDBJ databases">
        <authorList>
            <person name="Casaregola S."/>
        </authorList>
    </citation>
    <scope>NUCLEOTIDE SEQUENCE [LARGE SCALE GENOMIC DNA]</scope>
    <source>
        <strain evidence="3">CLIB 918</strain>
    </source>
</reference>
<protein>
    <submittedName>
        <fullName evidence="3">Similar to Saccharomyces cerevisiae YKL189W HYM1 Component of the RAM signaling network that is involved in regulation of Ace2p activity and cellular morphogenesis</fullName>
    </submittedName>
</protein>
<keyword evidence="4" id="KW-1185">Reference proteome</keyword>
<feature type="compositionally biased region" description="Low complexity" evidence="2">
    <location>
        <begin position="373"/>
        <end position="384"/>
    </location>
</feature>
<evidence type="ECO:0000313" key="3">
    <source>
        <dbReference type="EMBL" id="CDO51398.1"/>
    </source>
</evidence>
<evidence type="ECO:0000313" key="4">
    <source>
        <dbReference type="Proteomes" id="UP000242525"/>
    </source>
</evidence>
<dbReference type="Pfam" id="PF08569">
    <property type="entry name" value="Mo25"/>
    <property type="match status" value="1"/>
</dbReference>
<dbReference type="GO" id="GO:0035556">
    <property type="term" value="P:intracellular signal transduction"/>
    <property type="evidence" value="ECO:0007669"/>
    <property type="project" value="TreeGrafter"/>
</dbReference>
<comment type="caution">
    <text evidence="3">The sequence shown here is derived from an EMBL/GenBank/DDBJ whole genome shotgun (WGS) entry which is preliminary data.</text>
</comment>
<dbReference type="Gene3D" id="1.25.10.10">
    <property type="entry name" value="Leucine-rich Repeat Variant"/>
    <property type="match status" value="1"/>
</dbReference>
<sequence>MSFLFSRKPKTPPELVRTLNDILTRIDSGNADRRKLVDECSKILAQIKVILCGDQDSDPIPDQIALFAQEAYQSDILLLLVANLPSLEFDSRKEVVVIFSTLLRRQIGNHSPTIDFLSNNTKLFDALIIACSNYDVALTAGIILRDCIKHEALVKMVLKSPAFWTLFDTVSKAPFEIATDAFSTITDALTLHPHIAGEFLSNNQAKFVDKMNMLMKSDNYVTKRQSLKLIAQLIRQRSNYTFMTTYVNDVNNLRLVMTLMRNKSQNIKFEAFQIFKIFVANPKKTRPVEDTLIKNQVKLIDFLNNFKFPDQKKEDEQFNDEKKFVISKLSTLTPLSPGSSASTTSTATPTSTSTTPTSTGTSYQPDASGISVNPLSTPLPTAPAPVVNSEPVHLNEQILHYK</sequence>
<accession>A0A0J9X3T4</accession>
<feature type="compositionally biased region" description="Low complexity" evidence="2">
    <location>
        <begin position="334"/>
        <end position="362"/>
    </location>
</feature>
<dbReference type="AlphaFoldDB" id="A0A0J9X3T4"/>
<dbReference type="PANTHER" id="PTHR10182">
    <property type="entry name" value="CALCIUM-BINDING PROTEIN 39-RELATED"/>
    <property type="match status" value="1"/>
</dbReference>
<dbReference type="InterPro" id="IPR011989">
    <property type="entry name" value="ARM-like"/>
</dbReference>
<name>A0A0J9X3T4_GEOCN</name>
<dbReference type="EMBL" id="CCBN010000001">
    <property type="protein sequence ID" value="CDO51398.1"/>
    <property type="molecule type" value="Genomic_DNA"/>
</dbReference>
<dbReference type="PANTHER" id="PTHR10182:SF3">
    <property type="entry name" value="PROTEIN MO25"/>
    <property type="match status" value="1"/>
</dbReference>
<dbReference type="SUPFAM" id="SSF48371">
    <property type="entry name" value="ARM repeat"/>
    <property type="match status" value="1"/>
</dbReference>
<proteinExistence type="inferred from homology"/>
<dbReference type="OrthoDB" id="609103at2759"/>
<comment type="similarity">
    <text evidence="1">Belongs to the Mo25 family.</text>
</comment>
<evidence type="ECO:0000256" key="1">
    <source>
        <dbReference type="ARBA" id="ARBA00011012"/>
    </source>
</evidence>
<organism evidence="3 4">
    <name type="scientific">Geotrichum candidum</name>
    <name type="common">Oospora lactis</name>
    <name type="synonym">Dipodascus geotrichum</name>
    <dbReference type="NCBI Taxonomy" id="1173061"/>
    <lineage>
        <taxon>Eukaryota</taxon>
        <taxon>Fungi</taxon>
        <taxon>Dikarya</taxon>
        <taxon>Ascomycota</taxon>
        <taxon>Saccharomycotina</taxon>
        <taxon>Dipodascomycetes</taxon>
        <taxon>Dipodascales</taxon>
        <taxon>Dipodascaceae</taxon>
        <taxon>Geotrichum</taxon>
    </lineage>
</organism>
<dbReference type="GO" id="GO:0043539">
    <property type="term" value="F:protein serine/threonine kinase activator activity"/>
    <property type="evidence" value="ECO:0007669"/>
    <property type="project" value="TreeGrafter"/>
</dbReference>
<dbReference type="STRING" id="1173061.A0A0J9X3T4"/>
<dbReference type="Proteomes" id="UP000242525">
    <property type="component" value="Unassembled WGS sequence"/>
</dbReference>
<dbReference type="InterPro" id="IPR016024">
    <property type="entry name" value="ARM-type_fold"/>
</dbReference>
<dbReference type="InterPro" id="IPR013878">
    <property type="entry name" value="Mo25"/>
</dbReference>
<evidence type="ECO:0000256" key="2">
    <source>
        <dbReference type="SAM" id="MobiDB-lite"/>
    </source>
</evidence>